<evidence type="ECO:0000313" key="2">
    <source>
        <dbReference type="EMBL" id="GGQ96955.1"/>
    </source>
</evidence>
<evidence type="ECO:0000256" key="1">
    <source>
        <dbReference type="SAM" id="MobiDB-lite"/>
    </source>
</evidence>
<sequence>MAYKKLSEQVLSLSNPQRSDTFVKIFRGAVRDGRIEGAYMPERFTLPKTFSRRGGGAAYQRQAKEMLFEVNSAFEQWFDSVNRDLAASRKGGKVKASVEAVEAGLVDFKQMAAATRQKMQASYTKGQRLGKSRAGSRKN</sequence>
<organism evidence="2 3">
    <name type="scientific">Deinococcus ruber</name>
    <dbReference type="NCBI Taxonomy" id="1848197"/>
    <lineage>
        <taxon>Bacteria</taxon>
        <taxon>Thermotogati</taxon>
        <taxon>Deinococcota</taxon>
        <taxon>Deinococci</taxon>
        <taxon>Deinococcales</taxon>
        <taxon>Deinococcaceae</taxon>
        <taxon>Deinococcus</taxon>
    </lineage>
</organism>
<dbReference type="AlphaFoldDB" id="A0A918BWY7"/>
<dbReference type="Proteomes" id="UP000603865">
    <property type="component" value="Unassembled WGS sequence"/>
</dbReference>
<feature type="region of interest" description="Disordered" evidence="1">
    <location>
        <begin position="117"/>
        <end position="139"/>
    </location>
</feature>
<gene>
    <name evidence="2" type="ORF">GCM10008957_06560</name>
</gene>
<dbReference type="EMBL" id="BMQL01000002">
    <property type="protein sequence ID" value="GGQ96955.1"/>
    <property type="molecule type" value="Genomic_DNA"/>
</dbReference>
<proteinExistence type="predicted"/>
<keyword evidence="3" id="KW-1185">Reference proteome</keyword>
<accession>A0A918BWY7</accession>
<name>A0A918BWY7_9DEIO</name>
<reference evidence="2" key="1">
    <citation type="journal article" date="2014" name="Int. J. Syst. Evol. Microbiol.">
        <title>Complete genome sequence of Corynebacterium casei LMG S-19264T (=DSM 44701T), isolated from a smear-ripened cheese.</title>
        <authorList>
            <consortium name="US DOE Joint Genome Institute (JGI-PGF)"/>
            <person name="Walter F."/>
            <person name="Albersmeier A."/>
            <person name="Kalinowski J."/>
            <person name="Ruckert C."/>
        </authorList>
    </citation>
    <scope>NUCLEOTIDE SEQUENCE</scope>
    <source>
        <strain evidence="2">JCM 31311</strain>
    </source>
</reference>
<evidence type="ECO:0000313" key="3">
    <source>
        <dbReference type="Proteomes" id="UP000603865"/>
    </source>
</evidence>
<protein>
    <submittedName>
        <fullName evidence="2">Uncharacterized protein</fullName>
    </submittedName>
</protein>
<feature type="compositionally biased region" description="Basic residues" evidence="1">
    <location>
        <begin position="128"/>
        <end position="139"/>
    </location>
</feature>
<dbReference type="RefSeq" id="WP_189088080.1">
    <property type="nucleotide sequence ID" value="NZ_BMQL01000002.1"/>
</dbReference>
<reference evidence="2" key="2">
    <citation type="submission" date="2020-09" db="EMBL/GenBank/DDBJ databases">
        <authorList>
            <person name="Sun Q."/>
            <person name="Ohkuma M."/>
        </authorList>
    </citation>
    <scope>NUCLEOTIDE SEQUENCE</scope>
    <source>
        <strain evidence="2">JCM 31311</strain>
    </source>
</reference>
<comment type="caution">
    <text evidence="2">The sequence shown here is derived from an EMBL/GenBank/DDBJ whole genome shotgun (WGS) entry which is preliminary data.</text>
</comment>